<feature type="region of interest" description="Disordered" evidence="1">
    <location>
        <begin position="65"/>
        <end position="88"/>
    </location>
</feature>
<feature type="region of interest" description="Disordered" evidence="1">
    <location>
        <begin position="120"/>
        <end position="146"/>
    </location>
</feature>
<dbReference type="Gene3D" id="1.10.10.60">
    <property type="entry name" value="Homeodomain-like"/>
    <property type="match status" value="1"/>
</dbReference>
<dbReference type="RefSeq" id="WP_252624047.1">
    <property type="nucleotide sequence ID" value="NZ_CP099490.1"/>
</dbReference>
<reference evidence="2" key="1">
    <citation type="submission" date="2022-06" db="EMBL/GenBank/DDBJ databases">
        <title>Ornithinimicrobium JY.X270.</title>
        <authorList>
            <person name="Huang Y."/>
        </authorList>
    </citation>
    <scope>NUCLEOTIDE SEQUENCE</scope>
    <source>
        <strain evidence="2">JY.X270</strain>
    </source>
</reference>
<sequence length="146" mass="15821">MRADNSAHLLAAARRRAEQTRARALRALRNLDTAGTPVTFEAVAREAGVSRSWLYSQPDLRATIHDLRARDRPAATPAPPQRQRASDASLLRRLEASAARLRQLETDNQQLRQALAEALGAARSQRNTGTGGDTPGKHGAKIIGPC</sequence>
<dbReference type="InterPro" id="IPR046229">
    <property type="entry name" value="TnpC-like"/>
</dbReference>
<name>A0ABY4YPF9_9MICO</name>
<evidence type="ECO:0000313" key="2">
    <source>
        <dbReference type="EMBL" id="USQ78027.1"/>
    </source>
</evidence>
<accession>A0ABY4YPF9</accession>
<dbReference type="Pfam" id="PF19776">
    <property type="entry name" value="DUF6262"/>
    <property type="match status" value="1"/>
</dbReference>
<keyword evidence="3" id="KW-1185">Reference proteome</keyword>
<organism evidence="2 3">
    <name type="scientific">Ornithinimicrobium cryptoxanthini</name>
    <dbReference type="NCBI Taxonomy" id="2934161"/>
    <lineage>
        <taxon>Bacteria</taxon>
        <taxon>Bacillati</taxon>
        <taxon>Actinomycetota</taxon>
        <taxon>Actinomycetes</taxon>
        <taxon>Micrococcales</taxon>
        <taxon>Ornithinimicrobiaceae</taxon>
        <taxon>Ornithinimicrobium</taxon>
    </lineage>
</organism>
<evidence type="ECO:0000313" key="3">
    <source>
        <dbReference type="Proteomes" id="UP001056535"/>
    </source>
</evidence>
<dbReference type="Proteomes" id="UP001056535">
    <property type="component" value="Chromosome"/>
</dbReference>
<gene>
    <name evidence="2" type="ORF">NF557_09200</name>
</gene>
<proteinExistence type="predicted"/>
<dbReference type="EMBL" id="CP099490">
    <property type="protein sequence ID" value="USQ78027.1"/>
    <property type="molecule type" value="Genomic_DNA"/>
</dbReference>
<protein>
    <submittedName>
        <fullName evidence="2">DUF6262 family protein</fullName>
    </submittedName>
</protein>
<evidence type="ECO:0000256" key="1">
    <source>
        <dbReference type="SAM" id="MobiDB-lite"/>
    </source>
</evidence>